<accession>A0A8E2AV72</accession>
<feature type="transmembrane region" description="Helical" evidence="1">
    <location>
        <begin position="63"/>
        <end position="84"/>
    </location>
</feature>
<evidence type="ECO:0000256" key="1">
    <source>
        <dbReference type="SAM" id="Phobius"/>
    </source>
</evidence>
<keyword evidence="1" id="KW-0812">Transmembrane</keyword>
<dbReference type="Proteomes" id="UP000250043">
    <property type="component" value="Unassembled WGS sequence"/>
</dbReference>
<keyword evidence="1" id="KW-1133">Transmembrane helix</keyword>
<feature type="transmembrane region" description="Helical" evidence="1">
    <location>
        <begin position="21"/>
        <end position="43"/>
    </location>
</feature>
<evidence type="ECO:0000313" key="3">
    <source>
        <dbReference type="Proteomes" id="UP000250043"/>
    </source>
</evidence>
<evidence type="ECO:0000313" key="2">
    <source>
        <dbReference type="EMBL" id="OCH88712.1"/>
    </source>
</evidence>
<proteinExistence type="predicted"/>
<keyword evidence="1" id="KW-0472">Membrane</keyword>
<feature type="transmembrane region" description="Helical" evidence="1">
    <location>
        <begin position="91"/>
        <end position="114"/>
    </location>
</feature>
<sequence>MRHWIHLSRCRANRCVAAYTVPVAIATGICSIAADAIVLFVIWSTMRSVRSGATNRDVTTSPLIVMLLRNGTVYFILLLSFNILNIVGITCYTFVNAAVFITPISSILISHFLLSLRRYARKPPHPASFPSRLSTVVWDFVSDMGQELGYENRSHDYEIAWRCDDEAIIDRCEAPTSELTHDIEKVPMTTLRNTVGLSQLDD</sequence>
<reference evidence="2 3" key="1">
    <citation type="submission" date="2016-07" db="EMBL/GenBank/DDBJ databases">
        <title>Draft genome of the white-rot fungus Obba rivulosa 3A-2.</title>
        <authorList>
            <consortium name="DOE Joint Genome Institute"/>
            <person name="Miettinen O."/>
            <person name="Riley R."/>
            <person name="Acob R."/>
            <person name="Barry K."/>
            <person name="Cullen D."/>
            <person name="De Vries R."/>
            <person name="Hainaut M."/>
            <person name="Hatakka A."/>
            <person name="Henrissat B."/>
            <person name="Hilden K."/>
            <person name="Kuo R."/>
            <person name="Labutti K."/>
            <person name="Lipzen A."/>
            <person name="Makela M.R."/>
            <person name="Sandor L."/>
            <person name="Spatafora J.W."/>
            <person name="Grigoriev I.V."/>
            <person name="Hibbett D.S."/>
        </authorList>
    </citation>
    <scope>NUCLEOTIDE SEQUENCE [LARGE SCALE GENOMIC DNA]</scope>
    <source>
        <strain evidence="2 3">3A-2</strain>
    </source>
</reference>
<dbReference type="AlphaFoldDB" id="A0A8E2AV72"/>
<keyword evidence="3" id="KW-1185">Reference proteome</keyword>
<name>A0A8E2AV72_9APHY</name>
<organism evidence="2 3">
    <name type="scientific">Obba rivulosa</name>
    <dbReference type="NCBI Taxonomy" id="1052685"/>
    <lineage>
        <taxon>Eukaryota</taxon>
        <taxon>Fungi</taxon>
        <taxon>Dikarya</taxon>
        <taxon>Basidiomycota</taxon>
        <taxon>Agaricomycotina</taxon>
        <taxon>Agaricomycetes</taxon>
        <taxon>Polyporales</taxon>
        <taxon>Gelatoporiaceae</taxon>
        <taxon>Obba</taxon>
    </lineage>
</organism>
<protein>
    <submittedName>
        <fullName evidence="2">Uncharacterized protein</fullName>
    </submittedName>
</protein>
<gene>
    <name evidence="2" type="ORF">OBBRIDRAFT_67040</name>
</gene>
<dbReference type="EMBL" id="KV722445">
    <property type="protein sequence ID" value="OCH88712.1"/>
    <property type="molecule type" value="Genomic_DNA"/>
</dbReference>